<gene>
    <name evidence="3" type="ORF">U9M48_022152</name>
</gene>
<sequence length="135" mass="14105">MASPATPPRAGSSVVVLLVALNGSSCLVPSSSPSLPPRLPMVLSRHRAPASSSPSHLAASAPTHRGSSALRVSCKIQTRLLSRAAASFKILLGLLQGPPSAAARAPSSSSSGHRGLSSSERRERRPLTTWRREKR</sequence>
<keyword evidence="2" id="KW-0732">Signal</keyword>
<feature type="region of interest" description="Disordered" evidence="1">
    <location>
        <begin position="98"/>
        <end position="135"/>
    </location>
</feature>
<protein>
    <submittedName>
        <fullName evidence="3">Uncharacterized protein</fullName>
    </submittedName>
</protein>
<dbReference type="AlphaFoldDB" id="A0AAQ3TKJ1"/>
<evidence type="ECO:0000256" key="1">
    <source>
        <dbReference type="SAM" id="MobiDB-lite"/>
    </source>
</evidence>
<feature type="compositionally biased region" description="Low complexity" evidence="1">
    <location>
        <begin position="98"/>
        <end position="118"/>
    </location>
</feature>
<evidence type="ECO:0000313" key="4">
    <source>
        <dbReference type="Proteomes" id="UP001341281"/>
    </source>
</evidence>
<name>A0AAQ3TKJ1_PASNO</name>
<reference evidence="3 4" key="1">
    <citation type="submission" date="2024-02" db="EMBL/GenBank/DDBJ databases">
        <title>High-quality chromosome-scale genome assembly of Pensacola bahiagrass (Paspalum notatum Flugge var. saurae).</title>
        <authorList>
            <person name="Vega J.M."/>
            <person name="Podio M."/>
            <person name="Orjuela J."/>
            <person name="Siena L.A."/>
            <person name="Pessino S.C."/>
            <person name="Combes M.C."/>
            <person name="Mariac C."/>
            <person name="Albertini E."/>
            <person name="Pupilli F."/>
            <person name="Ortiz J.P.A."/>
            <person name="Leblanc O."/>
        </authorList>
    </citation>
    <scope>NUCLEOTIDE SEQUENCE [LARGE SCALE GENOMIC DNA]</scope>
    <source>
        <strain evidence="3">R1</strain>
        <tissue evidence="3">Leaf</tissue>
    </source>
</reference>
<feature type="region of interest" description="Disordered" evidence="1">
    <location>
        <begin position="28"/>
        <end position="69"/>
    </location>
</feature>
<evidence type="ECO:0000256" key="2">
    <source>
        <dbReference type="SAM" id="SignalP"/>
    </source>
</evidence>
<dbReference type="EMBL" id="CP144749">
    <property type="protein sequence ID" value="WVZ73897.1"/>
    <property type="molecule type" value="Genomic_DNA"/>
</dbReference>
<keyword evidence="4" id="KW-1185">Reference proteome</keyword>
<evidence type="ECO:0000313" key="3">
    <source>
        <dbReference type="EMBL" id="WVZ73897.1"/>
    </source>
</evidence>
<proteinExistence type="predicted"/>
<organism evidence="3 4">
    <name type="scientific">Paspalum notatum var. saurae</name>
    <dbReference type="NCBI Taxonomy" id="547442"/>
    <lineage>
        <taxon>Eukaryota</taxon>
        <taxon>Viridiplantae</taxon>
        <taxon>Streptophyta</taxon>
        <taxon>Embryophyta</taxon>
        <taxon>Tracheophyta</taxon>
        <taxon>Spermatophyta</taxon>
        <taxon>Magnoliopsida</taxon>
        <taxon>Liliopsida</taxon>
        <taxon>Poales</taxon>
        <taxon>Poaceae</taxon>
        <taxon>PACMAD clade</taxon>
        <taxon>Panicoideae</taxon>
        <taxon>Andropogonodae</taxon>
        <taxon>Paspaleae</taxon>
        <taxon>Paspalinae</taxon>
        <taxon>Paspalum</taxon>
    </lineage>
</organism>
<accession>A0AAQ3TKJ1</accession>
<feature type="chain" id="PRO_5042919878" evidence="2">
    <location>
        <begin position="27"/>
        <end position="135"/>
    </location>
</feature>
<dbReference type="Proteomes" id="UP001341281">
    <property type="component" value="Chromosome 05"/>
</dbReference>
<feature type="signal peptide" evidence="2">
    <location>
        <begin position="1"/>
        <end position="26"/>
    </location>
</feature>
<feature type="compositionally biased region" description="Low complexity" evidence="1">
    <location>
        <begin position="49"/>
        <end position="61"/>
    </location>
</feature>